<organism evidence="1 2">
    <name type="scientific">Heyndrickxia coagulans</name>
    <name type="common">Weizmannia coagulans</name>
    <dbReference type="NCBI Taxonomy" id="1398"/>
    <lineage>
        <taxon>Bacteria</taxon>
        <taxon>Bacillati</taxon>
        <taxon>Bacillota</taxon>
        <taxon>Bacilli</taxon>
        <taxon>Bacillales</taxon>
        <taxon>Bacillaceae</taxon>
        <taxon>Heyndrickxia</taxon>
    </lineage>
</organism>
<evidence type="ECO:0000313" key="2">
    <source>
        <dbReference type="Proteomes" id="UP000070376"/>
    </source>
</evidence>
<accession>A0A133KJ71</accession>
<reference evidence="2" key="1">
    <citation type="submission" date="2016-01" db="EMBL/GenBank/DDBJ databases">
        <authorList>
            <person name="Mitreva M."/>
            <person name="Pepin K.H."/>
            <person name="Mihindukulasuriya K.A."/>
            <person name="Fulton R."/>
            <person name="Fronick C."/>
            <person name="O'Laughlin M."/>
            <person name="Miner T."/>
            <person name="Herter B."/>
            <person name="Rosa B.A."/>
            <person name="Cordes M."/>
            <person name="Tomlinson C."/>
            <person name="Wollam A."/>
            <person name="Palsikar V.B."/>
            <person name="Mardis E.R."/>
            <person name="Wilson R.K."/>
        </authorList>
    </citation>
    <scope>NUCLEOTIDE SEQUENCE [LARGE SCALE GENOMIC DNA]</scope>
    <source>
        <strain evidence="2">GED7749B</strain>
    </source>
</reference>
<dbReference type="Proteomes" id="UP000070376">
    <property type="component" value="Unassembled WGS sequence"/>
</dbReference>
<name>A0A133KJ71_HEYCO</name>
<dbReference type="EMBL" id="LRPN01000116">
    <property type="protein sequence ID" value="KWZ79639.1"/>
    <property type="molecule type" value="Genomic_DNA"/>
</dbReference>
<dbReference type="PATRIC" id="fig|1398.22.peg.2750"/>
<dbReference type="AlphaFoldDB" id="A0A133KJ71"/>
<evidence type="ECO:0000313" key="1">
    <source>
        <dbReference type="EMBL" id="KWZ79639.1"/>
    </source>
</evidence>
<protein>
    <submittedName>
        <fullName evidence="1">Uncharacterized protein</fullName>
    </submittedName>
</protein>
<proteinExistence type="predicted"/>
<comment type="caution">
    <text evidence="1">The sequence shown here is derived from an EMBL/GenBank/DDBJ whole genome shotgun (WGS) entry which is preliminary data.</text>
</comment>
<gene>
    <name evidence="1" type="ORF">HMPREF3213_02743</name>
</gene>
<sequence>MILADFAIRETAISEKRSFFPASVLQGRYGRFAQVFMLQRKRNGFFGLNHLETGSLLQTCVLARTKL</sequence>